<protein>
    <submittedName>
        <fullName evidence="1">Uncharacterized protein</fullName>
    </submittedName>
</protein>
<evidence type="ECO:0000313" key="1">
    <source>
        <dbReference type="EMBL" id="KAJ7650184.1"/>
    </source>
</evidence>
<accession>A0AAD7CIT9</accession>
<gene>
    <name evidence="1" type="ORF">FB45DRAFT_11712</name>
</gene>
<comment type="caution">
    <text evidence="1">The sequence shown here is derived from an EMBL/GenBank/DDBJ whole genome shotgun (WGS) entry which is preliminary data.</text>
</comment>
<dbReference type="Proteomes" id="UP001221142">
    <property type="component" value="Unassembled WGS sequence"/>
</dbReference>
<sequence length="225" mass="25068">MDRPFIITQSIYKLNCPPIRVHPIHESNLTQTLVQQFLDAVPTNGAVGVAPLYDRFFNLTAIALSAPERVLLVHLNTKAEHPRPRKGKNNASGRELLANLILCSERYTKYALFMDLVALSLFFNHRLRISHAVDLQDAVQDGRGSVAALVSIAGGEAMLNKANLTRLFVNDENEGVPIADLALQAWFLGRAASSAKLEMRVKHVVRIHTNLLSDVVRFLLFFLGY</sequence>
<organism evidence="1 2">
    <name type="scientific">Roridomyces roridus</name>
    <dbReference type="NCBI Taxonomy" id="1738132"/>
    <lineage>
        <taxon>Eukaryota</taxon>
        <taxon>Fungi</taxon>
        <taxon>Dikarya</taxon>
        <taxon>Basidiomycota</taxon>
        <taxon>Agaricomycotina</taxon>
        <taxon>Agaricomycetes</taxon>
        <taxon>Agaricomycetidae</taxon>
        <taxon>Agaricales</taxon>
        <taxon>Marasmiineae</taxon>
        <taxon>Mycenaceae</taxon>
        <taxon>Roridomyces</taxon>
    </lineage>
</organism>
<dbReference type="AlphaFoldDB" id="A0AAD7CIT9"/>
<name>A0AAD7CIT9_9AGAR</name>
<proteinExistence type="predicted"/>
<evidence type="ECO:0000313" key="2">
    <source>
        <dbReference type="Proteomes" id="UP001221142"/>
    </source>
</evidence>
<keyword evidence="2" id="KW-1185">Reference proteome</keyword>
<reference evidence="1" key="1">
    <citation type="submission" date="2023-03" db="EMBL/GenBank/DDBJ databases">
        <title>Massive genome expansion in bonnet fungi (Mycena s.s.) driven by repeated elements and novel gene families across ecological guilds.</title>
        <authorList>
            <consortium name="Lawrence Berkeley National Laboratory"/>
            <person name="Harder C.B."/>
            <person name="Miyauchi S."/>
            <person name="Viragh M."/>
            <person name="Kuo A."/>
            <person name="Thoen E."/>
            <person name="Andreopoulos B."/>
            <person name="Lu D."/>
            <person name="Skrede I."/>
            <person name="Drula E."/>
            <person name="Henrissat B."/>
            <person name="Morin E."/>
            <person name="Kohler A."/>
            <person name="Barry K."/>
            <person name="LaButti K."/>
            <person name="Morin E."/>
            <person name="Salamov A."/>
            <person name="Lipzen A."/>
            <person name="Mereny Z."/>
            <person name="Hegedus B."/>
            <person name="Baldrian P."/>
            <person name="Stursova M."/>
            <person name="Weitz H."/>
            <person name="Taylor A."/>
            <person name="Grigoriev I.V."/>
            <person name="Nagy L.G."/>
            <person name="Martin F."/>
            <person name="Kauserud H."/>
        </authorList>
    </citation>
    <scope>NUCLEOTIDE SEQUENCE</scope>
    <source>
        <strain evidence="1">9284</strain>
    </source>
</reference>
<dbReference type="EMBL" id="JARKIF010000001">
    <property type="protein sequence ID" value="KAJ7650184.1"/>
    <property type="molecule type" value="Genomic_DNA"/>
</dbReference>